<gene>
    <name evidence="1" type="ORF">MAR_026164</name>
</gene>
<accession>A0ABY7ES79</accession>
<dbReference type="PANTHER" id="PTHR33053">
    <property type="entry name" value="PROTEIN, PUTATIVE-RELATED"/>
    <property type="match status" value="1"/>
</dbReference>
<dbReference type="EMBL" id="CP111019">
    <property type="protein sequence ID" value="WAR11984.1"/>
    <property type="molecule type" value="Genomic_DNA"/>
</dbReference>
<evidence type="ECO:0000313" key="2">
    <source>
        <dbReference type="Proteomes" id="UP001164746"/>
    </source>
</evidence>
<dbReference type="Proteomes" id="UP001164746">
    <property type="component" value="Chromosome 8"/>
</dbReference>
<organism evidence="1 2">
    <name type="scientific">Mya arenaria</name>
    <name type="common">Soft-shell clam</name>
    <dbReference type="NCBI Taxonomy" id="6604"/>
    <lineage>
        <taxon>Eukaryota</taxon>
        <taxon>Metazoa</taxon>
        <taxon>Spiralia</taxon>
        <taxon>Lophotrochozoa</taxon>
        <taxon>Mollusca</taxon>
        <taxon>Bivalvia</taxon>
        <taxon>Autobranchia</taxon>
        <taxon>Heteroconchia</taxon>
        <taxon>Euheterodonta</taxon>
        <taxon>Imparidentia</taxon>
        <taxon>Neoheterodontei</taxon>
        <taxon>Myida</taxon>
        <taxon>Myoidea</taxon>
        <taxon>Myidae</taxon>
        <taxon>Mya</taxon>
    </lineage>
</organism>
<sequence length="525" mass="60139">MDDVISAAAQTVKVPFETVQSQIPVSQKETINVKSTNCQFWPILARTVHTVVSKPFAVGIFLGNEKPDNASDYLRDLVDDINNLTVTGLQLPQTGHHIQIEISCVLCDTPARPLVKQSKGHSGYFGCDKCSQKGLYVNHRMTFPDTNALLRTDVQFNEMANEEHHKGRSPFLDTNLGLVTQFPIDYMHLVCLWVMKRLLCLWTKGATRLPGPAFTMRVCHQLVGLSAYMPREFLRKELERWKATEFRTFLLYTGLVVKEFCPRNYINILGYYLLPYIAFQALFFCQPYREFANQLLVSFVSLFRHHYGKDQYVYNMHGLVHLANDVSRFGELDGYSCFPFESYLGRLKKPVRKPNYPLQQVIRRLSEKSVEDAKLEPKLPKSGVVKKRHHNGPRLNEYVVYGQFEEISLPKYFLSVQQGNICILVGDKVGLVRNILSPSEEATERIFVVQWYSGVLGCFYIEPFHSSDLKVFRVSRLHEDTAAVSLKDITCKCVLLPYKNDFVVVPPIHSFKIKNTALLTMCINT</sequence>
<evidence type="ECO:0008006" key="3">
    <source>
        <dbReference type="Google" id="ProtNLM"/>
    </source>
</evidence>
<protein>
    <recommendedName>
        <fullName evidence="3">Transposase domain-containing protein</fullName>
    </recommendedName>
</protein>
<keyword evidence="2" id="KW-1185">Reference proteome</keyword>
<evidence type="ECO:0000313" key="1">
    <source>
        <dbReference type="EMBL" id="WAR11984.1"/>
    </source>
</evidence>
<name>A0ABY7ES79_MYAAR</name>
<reference evidence="1" key="1">
    <citation type="submission" date="2022-11" db="EMBL/GenBank/DDBJ databases">
        <title>Centuries of genome instability and evolution in soft-shell clam transmissible cancer (bioRxiv).</title>
        <authorList>
            <person name="Hart S.F.M."/>
            <person name="Yonemitsu M.A."/>
            <person name="Giersch R.M."/>
            <person name="Beal B.F."/>
            <person name="Arriagada G."/>
            <person name="Davis B.W."/>
            <person name="Ostrander E.A."/>
            <person name="Goff S.P."/>
            <person name="Metzger M.J."/>
        </authorList>
    </citation>
    <scope>NUCLEOTIDE SEQUENCE</scope>
    <source>
        <strain evidence="1">MELC-2E11</strain>
        <tissue evidence="1">Siphon/mantle</tissue>
    </source>
</reference>
<proteinExistence type="predicted"/>